<accession>A0A9P0PXH2</accession>
<dbReference type="AlphaFoldDB" id="A0A9P0PXH2"/>
<dbReference type="Proteomes" id="UP001152888">
    <property type="component" value="Unassembled WGS sequence"/>
</dbReference>
<sequence>MNITGHDCNLLQRLVFYAQIHISVESVWDQFQIDPNGSPILAGTESSE</sequence>
<organism evidence="1 2">
    <name type="scientific">Acanthoscelides obtectus</name>
    <name type="common">Bean weevil</name>
    <name type="synonym">Bruchus obtectus</name>
    <dbReference type="NCBI Taxonomy" id="200917"/>
    <lineage>
        <taxon>Eukaryota</taxon>
        <taxon>Metazoa</taxon>
        <taxon>Ecdysozoa</taxon>
        <taxon>Arthropoda</taxon>
        <taxon>Hexapoda</taxon>
        <taxon>Insecta</taxon>
        <taxon>Pterygota</taxon>
        <taxon>Neoptera</taxon>
        <taxon>Endopterygota</taxon>
        <taxon>Coleoptera</taxon>
        <taxon>Polyphaga</taxon>
        <taxon>Cucujiformia</taxon>
        <taxon>Chrysomeloidea</taxon>
        <taxon>Chrysomelidae</taxon>
        <taxon>Bruchinae</taxon>
        <taxon>Bruchini</taxon>
        <taxon>Acanthoscelides</taxon>
    </lineage>
</organism>
<reference evidence="1" key="1">
    <citation type="submission" date="2022-03" db="EMBL/GenBank/DDBJ databases">
        <authorList>
            <person name="Sayadi A."/>
        </authorList>
    </citation>
    <scope>NUCLEOTIDE SEQUENCE</scope>
</reference>
<dbReference type="EMBL" id="CAKOFQ010007505">
    <property type="protein sequence ID" value="CAH2002682.1"/>
    <property type="molecule type" value="Genomic_DNA"/>
</dbReference>
<keyword evidence="2" id="KW-1185">Reference proteome</keyword>
<evidence type="ECO:0000313" key="1">
    <source>
        <dbReference type="EMBL" id="CAH2002682.1"/>
    </source>
</evidence>
<name>A0A9P0PXH2_ACAOB</name>
<evidence type="ECO:0000313" key="2">
    <source>
        <dbReference type="Proteomes" id="UP001152888"/>
    </source>
</evidence>
<proteinExistence type="predicted"/>
<gene>
    <name evidence="1" type="ORF">ACAOBT_LOCUS26914</name>
</gene>
<protein>
    <submittedName>
        <fullName evidence="1">Uncharacterized protein</fullName>
    </submittedName>
</protein>
<comment type="caution">
    <text evidence="1">The sequence shown here is derived from an EMBL/GenBank/DDBJ whole genome shotgun (WGS) entry which is preliminary data.</text>
</comment>